<dbReference type="GO" id="GO:0004177">
    <property type="term" value="F:aminopeptidase activity"/>
    <property type="evidence" value="ECO:0007669"/>
    <property type="project" value="UniProtKB-KW"/>
</dbReference>
<evidence type="ECO:0000259" key="1">
    <source>
        <dbReference type="Pfam" id="PF00557"/>
    </source>
</evidence>
<evidence type="ECO:0000313" key="4">
    <source>
        <dbReference type="Proteomes" id="UP001501729"/>
    </source>
</evidence>
<dbReference type="InterPro" id="IPR036005">
    <property type="entry name" value="Creatinase/aminopeptidase-like"/>
</dbReference>
<dbReference type="InterPro" id="IPR000994">
    <property type="entry name" value="Pept_M24"/>
</dbReference>
<dbReference type="PRINTS" id="PR00599">
    <property type="entry name" value="MAPEPTIDASE"/>
</dbReference>
<reference evidence="3 4" key="1">
    <citation type="journal article" date="2019" name="Int. J. Syst. Evol. Microbiol.">
        <title>The Global Catalogue of Microorganisms (GCM) 10K type strain sequencing project: providing services to taxonomists for standard genome sequencing and annotation.</title>
        <authorList>
            <consortium name="The Broad Institute Genomics Platform"/>
            <consortium name="The Broad Institute Genome Sequencing Center for Infectious Disease"/>
            <person name="Wu L."/>
            <person name="Ma J."/>
        </authorList>
    </citation>
    <scope>NUCLEOTIDE SEQUENCE [LARGE SCALE GENOMIC DNA]</scope>
    <source>
        <strain evidence="3 4">JCM 17504</strain>
    </source>
</reference>
<dbReference type="EMBL" id="BAABKX010000007">
    <property type="protein sequence ID" value="GAA5049785.1"/>
    <property type="molecule type" value="Genomic_DNA"/>
</dbReference>
<evidence type="ECO:0000259" key="2">
    <source>
        <dbReference type="Pfam" id="PF01321"/>
    </source>
</evidence>
<organism evidence="3 4">
    <name type="scientific">Haladaptatus pallidirubidus</name>
    <dbReference type="NCBI Taxonomy" id="1008152"/>
    <lineage>
        <taxon>Archaea</taxon>
        <taxon>Methanobacteriati</taxon>
        <taxon>Methanobacteriota</taxon>
        <taxon>Stenosarchaea group</taxon>
        <taxon>Halobacteria</taxon>
        <taxon>Halobacteriales</taxon>
        <taxon>Haladaptataceae</taxon>
        <taxon>Haladaptatus</taxon>
    </lineage>
</organism>
<proteinExistence type="predicted"/>
<dbReference type="InterPro" id="IPR029149">
    <property type="entry name" value="Creatin/AminoP/Spt16_N"/>
</dbReference>
<dbReference type="AlphaFoldDB" id="A0AAV3UH81"/>
<dbReference type="Pfam" id="PF01321">
    <property type="entry name" value="Creatinase_N"/>
    <property type="match status" value="1"/>
</dbReference>
<dbReference type="Gene3D" id="3.90.230.10">
    <property type="entry name" value="Creatinase/methionine aminopeptidase superfamily"/>
    <property type="match status" value="1"/>
</dbReference>
<keyword evidence="4" id="KW-1185">Reference proteome</keyword>
<dbReference type="SUPFAM" id="SSF53092">
    <property type="entry name" value="Creatinase/prolidase N-terminal domain"/>
    <property type="match status" value="1"/>
</dbReference>
<comment type="caution">
    <text evidence="3">The sequence shown here is derived from an EMBL/GenBank/DDBJ whole genome shotgun (WGS) entry which is preliminary data.</text>
</comment>
<dbReference type="InterPro" id="IPR050659">
    <property type="entry name" value="Peptidase_M24B"/>
</dbReference>
<dbReference type="RefSeq" id="WP_227777334.1">
    <property type="nucleotide sequence ID" value="NZ_BAABKX010000007.1"/>
</dbReference>
<dbReference type="GeneID" id="68615446"/>
<dbReference type="InterPro" id="IPR000587">
    <property type="entry name" value="Creatinase_N"/>
</dbReference>
<sequence>MDDIHYQRQAALFEQLPEQIDTAVLTPSESLHYLTGLTMHKSERPTLLFFRRKKPPIALLPRLEVGRVQDRLSSEVRYFTYQDSDDPIEAASKAFQEIQTELMEKGSVAVEYRGTRLVEYQLLVDKCQWSQLQDLEPAISALRAEKDDSEIEHMRTAAKIIDGILEETIEQIEIGDSETEIEREIQKRVLDSSADRYSGGIVTVGERTALPHTTTGTQKVADGDLVMIDAGVVYNGYYSDITRTVAVGEIDEELRSIYETVQRAAQAAREAVSAGVPYQDLDRAARTMIGDAGYGDFFPHRVGHGLGLEGHEPPYLAEGNESTLSVGNAFTIEPGIYVEGLGGVRIEDDVVLTDNGSEVLTQTTRELIHL</sequence>
<keyword evidence="3" id="KW-0031">Aminopeptidase</keyword>
<keyword evidence="3" id="KW-0645">Protease</keyword>
<name>A0AAV3UH81_9EURY</name>
<feature type="domain" description="Peptidase M24" evidence="1">
    <location>
        <begin position="152"/>
        <end position="354"/>
    </location>
</feature>
<protein>
    <submittedName>
        <fullName evidence="3">Aminopeptidase P family protein</fullName>
    </submittedName>
</protein>
<dbReference type="SUPFAM" id="SSF55920">
    <property type="entry name" value="Creatinase/aminopeptidase"/>
    <property type="match status" value="1"/>
</dbReference>
<dbReference type="InterPro" id="IPR001714">
    <property type="entry name" value="Pept_M24_MAP"/>
</dbReference>
<accession>A0AAV3UH81</accession>
<dbReference type="PANTHER" id="PTHR46112:SF3">
    <property type="entry name" value="AMINOPEPTIDASE YPDF"/>
    <property type="match status" value="1"/>
</dbReference>
<gene>
    <name evidence="3" type="ORF">GCM10025751_22990</name>
</gene>
<dbReference type="Pfam" id="PF00557">
    <property type="entry name" value="Peptidase_M24"/>
    <property type="match status" value="1"/>
</dbReference>
<dbReference type="Gene3D" id="3.40.350.10">
    <property type="entry name" value="Creatinase/prolidase N-terminal domain"/>
    <property type="match status" value="1"/>
</dbReference>
<feature type="domain" description="Creatinase N-terminal" evidence="2">
    <location>
        <begin position="18"/>
        <end position="144"/>
    </location>
</feature>
<evidence type="ECO:0000313" key="3">
    <source>
        <dbReference type="EMBL" id="GAA5049785.1"/>
    </source>
</evidence>
<dbReference type="PANTHER" id="PTHR46112">
    <property type="entry name" value="AMINOPEPTIDASE"/>
    <property type="match status" value="1"/>
</dbReference>
<dbReference type="Proteomes" id="UP001501729">
    <property type="component" value="Unassembled WGS sequence"/>
</dbReference>
<keyword evidence="3" id="KW-0378">Hydrolase</keyword>